<feature type="compositionally biased region" description="Basic and acidic residues" evidence="1">
    <location>
        <begin position="337"/>
        <end position="346"/>
    </location>
</feature>
<sequence>MIDDMAGEVEESFSINFQFILSKVEGILLKANSIHSGSISFGRFETEPLSWERRSSFSHNRYLEEVEKCSKPGLVTQKKAYFEAHCKEKGLFGFIPSGGHDKSDRANSENKGSEGKSNQEDDFYIQFDQRFQEDFGADVASNYVEIEERSQEEFVHKHNGSDYHGDYEMITCEREYVIRECPIVSVSSLQTESPINSSNYLEDFTHKDITLDEACQFENETRNILLVSDEGITEAKKDDETANDDEFSRSTSMIVNEPAHGVDRAILHDPVNPSPKETKTEPSLNFEVKNIQVRKSSSSRSSKDPAKYHGRESPRRTNMGKNSSKPATPTTRSLSRTTKEGRIYEY</sequence>
<feature type="region of interest" description="Disordered" evidence="1">
    <location>
        <begin position="97"/>
        <end position="119"/>
    </location>
</feature>
<feature type="compositionally biased region" description="Polar residues" evidence="1">
    <location>
        <begin position="319"/>
        <end position="336"/>
    </location>
</feature>
<evidence type="ECO:0000256" key="1">
    <source>
        <dbReference type="SAM" id="MobiDB-lite"/>
    </source>
</evidence>
<proteinExistence type="predicted"/>
<dbReference type="AlphaFoldDB" id="A0A445B0B6"/>
<keyword evidence="3" id="KW-1185">Reference proteome</keyword>
<evidence type="ECO:0000313" key="3">
    <source>
        <dbReference type="Proteomes" id="UP000289738"/>
    </source>
</evidence>
<feature type="compositionally biased region" description="Basic and acidic residues" evidence="1">
    <location>
        <begin position="301"/>
        <end position="315"/>
    </location>
</feature>
<dbReference type="Proteomes" id="UP000289738">
    <property type="component" value="Chromosome B01"/>
</dbReference>
<organism evidence="2 3">
    <name type="scientific">Arachis hypogaea</name>
    <name type="common">Peanut</name>
    <dbReference type="NCBI Taxonomy" id="3818"/>
    <lineage>
        <taxon>Eukaryota</taxon>
        <taxon>Viridiplantae</taxon>
        <taxon>Streptophyta</taxon>
        <taxon>Embryophyta</taxon>
        <taxon>Tracheophyta</taxon>
        <taxon>Spermatophyta</taxon>
        <taxon>Magnoliopsida</taxon>
        <taxon>eudicotyledons</taxon>
        <taxon>Gunneridae</taxon>
        <taxon>Pentapetalae</taxon>
        <taxon>rosids</taxon>
        <taxon>fabids</taxon>
        <taxon>Fabales</taxon>
        <taxon>Fabaceae</taxon>
        <taxon>Papilionoideae</taxon>
        <taxon>50 kb inversion clade</taxon>
        <taxon>dalbergioids sensu lato</taxon>
        <taxon>Dalbergieae</taxon>
        <taxon>Pterocarpus clade</taxon>
        <taxon>Arachis</taxon>
    </lineage>
</organism>
<feature type="compositionally biased region" description="Basic and acidic residues" evidence="1">
    <location>
        <begin position="99"/>
        <end position="119"/>
    </location>
</feature>
<dbReference type="EMBL" id="SDMP01000011">
    <property type="protein sequence ID" value="RYR32076.1"/>
    <property type="molecule type" value="Genomic_DNA"/>
</dbReference>
<feature type="region of interest" description="Disordered" evidence="1">
    <location>
        <begin position="236"/>
        <end position="346"/>
    </location>
</feature>
<gene>
    <name evidence="2" type="ORF">Ahy_B01g057067</name>
</gene>
<dbReference type="STRING" id="3818.A0A445B0B6"/>
<dbReference type="InterPro" id="IPR044216">
    <property type="entry name" value="WDL7"/>
</dbReference>
<accession>A0A445B0B6</accession>
<comment type="caution">
    <text evidence="2">The sequence shown here is derived from an EMBL/GenBank/DDBJ whole genome shotgun (WGS) entry which is preliminary data.</text>
</comment>
<name>A0A445B0B6_ARAHY</name>
<dbReference type="PANTHER" id="PTHR47067">
    <property type="entry name" value="TPX2 (TARGETING PROTEIN FOR XKLP2) PROTEIN FAMILY-RELATED"/>
    <property type="match status" value="1"/>
</dbReference>
<protein>
    <submittedName>
        <fullName evidence="2">Uncharacterized protein</fullName>
    </submittedName>
</protein>
<dbReference type="PANTHER" id="PTHR47067:SF6">
    <property type="entry name" value="PROTEIN WVD2-LIKE 7"/>
    <property type="match status" value="1"/>
</dbReference>
<dbReference type="Gramene" id="arahy.Tifrunner.gnm2.ann2.Ah11g308900.1">
    <property type="protein sequence ID" value="arahy.Tifrunner.gnm2.ann2.Ah11g308900.1-CDS"/>
    <property type="gene ID" value="arahy.Tifrunner.gnm2.ann2.Ah11g308900"/>
</dbReference>
<evidence type="ECO:0000313" key="2">
    <source>
        <dbReference type="EMBL" id="RYR32076.1"/>
    </source>
</evidence>
<reference evidence="2 3" key="1">
    <citation type="submission" date="2019-01" db="EMBL/GenBank/DDBJ databases">
        <title>Sequencing of cultivated peanut Arachis hypogaea provides insights into genome evolution and oil improvement.</title>
        <authorList>
            <person name="Chen X."/>
        </authorList>
    </citation>
    <scope>NUCLEOTIDE SEQUENCE [LARGE SCALE GENOMIC DNA]</scope>
    <source>
        <strain evidence="3">cv. Fuhuasheng</strain>
        <tissue evidence="2">Leaves</tissue>
    </source>
</reference>